<evidence type="ECO:0000313" key="1">
    <source>
        <dbReference type="EMBL" id="MDY4378736.1"/>
    </source>
</evidence>
<gene>
    <name evidence="1" type="ORF">SOV92_12975</name>
</gene>
<comment type="caution">
    <text evidence="1">The sequence shown here is derived from an EMBL/GenBank/DDBJ whole genome shotgun (WGS) entry which is preliminary data.</text>
</comment>
<organism evidence="1 2">
    <name type="scientific">Pectobacterium brasiliense</name>
    <dbReference type="NCBI Taxonomy" id="180957"/>
    <lineage>
        <taxon>Bacteria</taxon>
        <taxon>Pseudomonadati</taxon>
        <taxon>Pseudomonadota</taxon>
        <taxon>Gammaproteobacteria</taxon>
        <taxon>Enterobacterales</taxon>
        <taxon>Pectobacteriaceae</taxon>
        <taxon>Pectobacterium</taxon>
    </lineage>
</organism>
<dbReference type="EMBL" id="JAXHOZ010000051">
    <property type="protein sequence ID" value="MDY4378736.1"/>
    <property type="molecule type" value="Genomic_DNA"/>
</dbReference>
<sequence length="93" mass="10331">MKAKLINRKTTKNEVLASFGKPDSRMVVDGEDQWSYTMNNSQMKATSFIPVVGGLFTGGSDMQSKSLLVRFKGEKIDNYVFSDNTSELTHGAF</sequence>
<dbReference type="RefSeq" id="WP_320714481.1">
    <property type="nucleotide sequence ID" value="NZ_JAXHOZ010000051.1"/>
</dbReference>
<name>A0AAW9HDM5_9GAMM</name>
<evidence type="ECO:0000313" key="2">
    <source>
        <dbReference type="Proteomes" id="UP001269968"/>
    </source>
</evidence>
<dbReference type="AlphaFoldDB" id="A0AAW9HDM5"/>
<dbReference type="Proteomes" id="UP001269968">
    <property type="component" value="Unassembled WGS sequence"/>
</dbReference>
<reference evidence="1" key="1">
    <citation type="submission" date="2023-11" db="EMBL/GenBank/DDBJ databases">
        <title>Comparative genomics revealed phylogeny of phytopathogenic Pectobacterium aroidearum based on whole-genome sequencing and function of putative horizontal acquire islands in P. aroidearum PccS1.</title>
        <authorList>
            <person name="Fan J."/>
            <person name="Yang L."/>
        </authorList>
    </citation>
    <scope>NUCLEOTIDE SEQUENCE</scope>
    <source>
        <strain evidence="1">NJAU140</strain>
    </source>
</reference>
<proteinExistence type="predicted"/>
<protein>
    <recommendedName>
        <fullName evidence="3">Lipoprotein SmpA/OmlA domain-containing protein</fullName>
    </recommendedName>
</protein>
<accession>A0AAW9HDM5</accession>
<evidence type="ECO:0008006" key="3">
    <source>
        <dbReference type="Google" id="ProtNLM"/>
    </source>
</evidence>